<evidence type="ECO:0000256" key="2">
    <source>
        <dbReference type="SAM" id="SignalP"/>
    </source>
</evidence>
<gene>
    <name evidence="3" type="ORF">BDV98DRAFT_340675</name>
</gene>
<keyword evidence="1" id="KW-1133">Transmembrane helix</keyword>
<sequence>MPTCCVLTCFCMVSICCGLCYHAVYRYFTGMHCILAVVALYSILKRPAKPARTWWLVFALMLIMIHNYGAWAAAGKLPIVLLWLADHIVSSALMFVILIFLLVGEHLRSGGQLEALTLSCLVFISFETQVMLARKRGPVTSNTDPAAILALISSVASIIANAMATGMIGIVAWHHLREHGTGIGHKNRAARVVLYLAES</sequence>
<dbReference type="OrthoDB" id="3029622at2759"/>
<evidence type="ECO:0000256" key="1">
    <source>
        <dbReference type="SAM" id="Phobius"/>
    </source>
</evidence>
<dbReference type="EMBL" id="ML178866">
    <property type="protein sequence ID" value="TFK96140.1"/>
    <property type="molecule type" value="Genomic_DNA"/>
</dbReference>
<keyword evidence="2" id="KW-0732">Signal</keyword>
<proteinExistence type="predicted"/>
<organism evidence="3 4">
    <name type="scientific">Pterulicium gracile</name>
    <dbReference type="NCBI Taxonomy" id="1884261"/>
    <lineage>
        <taxon>Eukaryota</taxon>
        <taxon>Fungi</taxon>
        <taxon>Dikarya</taxon>
        <taxon>Basidiomycota</taxon>
        <taxon>Agaricomycotina</taxon>
        <taxon>Agaricomycetes</taxon>
        <taxon>Agaricomycetidae</taxon>
        <taxon>Agaricales</taxon>
        <taxon>Pleurotineae</taxon>
        <taxon>Pterulaceae</taxon>
        <taxon>Pterulicium</taxon>
    </lineage>
</organism>
<keyword evidence="1" id="KW-0812">Transmembrane</keyword>
<keyword evidence="4" id="KW-1185">Reference proteome</keyword>
<reference evidence="3 4" key="1">
    <citation type="journal article" date="2019" name="Nat. Ecol. Evol.">
        <title>Megaphylogeny resolves global patterns of mushroom evolution.</title>
        <authorList>
            <person name="Varga T."/>
            <person name="Krizsan K."/>
            <person name="Foldi C."/>
            <person name="Dima B."/>
            <person name="Sanchez-Garcia M."/>
            <person name="Sanchez-Ramirez S."/>
            <person name="Szollosi G.J."/>
            <person name="Szarkandi J.G."/>
            <person name="Papp V."/>
            <person name="Albert L."/>
            <person name="Andreopoulos W."/>
            <person name="Angelini C."/>
            <person name="Antonin V."/>
            <person name="Barry K.W."/>
            <person name="Bougher N.L."/>
            <person name="Buchanan P."/>
            <person name="Buyck B."/>
            <person name="Bense V."/>
            <person name="Catcheside P."/>
            <person name="Chovatia M."/>
            <person name="Cooper J."/>
            <person name="Damon W."/>
            <person name="Desjardin D."/>
            <person name="Finy P."/>
            <person name="Geml J."/>
            <person name="Haridas S."/>
            <person name="Hughes K."/>
            <person name="Justo A."/>
            <person name="Karasinski D."/>
            <person name="Kautmanova I."/>
            <person name="Kiss B."/>
            <person name="Kocsube S."/>
            <person name="Kotiranta H."/>
            <person name="LaButti K.M."/>
            <person name="Lechner B.E."/>
            <person name="Liimatainen K."/>
            <person name="Lipzen A."/>
            <person name="Lukacs Z."/>
            <person name="Mihaltcheva S."/>
            <person name="Morgado L.N."/>
            <person name="Niskanen T."/>
            <person name="Noordeloos M.E."/>
            <person name="Ohm R.A."/>
            <person name="Ortiz-Santana B."/>
            <person name="Ovrebo C."/>
            <person name="Racz N."/>
            <person name="Riley R."/>
            <person name="Savchenko A."/>
            <person name="Shiryaev A."/>
            <person name="Soop K."/>
            <person name="Spirin V."/>
            <person name="Szebenyi C."/>
            <person name="Tomsovsky M."/>
            <person name="Tulloss R.E."/>
            <person name="Uehling J."/>
            <person name="Grigoriev I.V."/>
            <person name="Vagvolgyi C."/>
            <person name="Papp T."/>
            <person name="Martin F.M."/>
            <person name="Miettinen O."/>
            <person name="Hibbett D.S."/>
            <person name="Nagy L.G."/>
        </authorList>
    </citation>
    <scope>NUCLEOTIDE SEQUENCE [LARGE SCALE GENOMIC DNA]</scope>
    <source>
        <strain evidence="3 4">CBS 309.79</strain>
    </source>
</reference>
<keyword evidence="1" id="KW-0472">Membrane</keyword>
<feature type="transmembrane region" description="Helical" evidence="1">
    <location>
        <begin position="146"/>
        <end position="173"/>
    </location>
</feature>
<feature type="signal peptide" evidence="2">
    <location>
        <begin position="1"/>
        <end position="18"/>
    </location>
</feature>
<name>A0A5C3Q6X6_9AGAR</name>
<accession>A0A5C3Q6X6</accession>
<feature type="transmembrane region" description="Helical" evidence="1">
    <location>
        <begin position="80"/>
        <end position="103"/>
    </location>
</feature>
<feature type="chain" id="PRO_5022733623" evidence="2">
    <location>
        <begin position="19"/>
        <end position="199"/>
    </location>
</feature>
<evidence type="ECO:0000313" key="3">
    <source>
        <dbReference type="EMBL" id="TFK96140.1"/>
    </source>
</evidence>
<feature type="transmembrane region" description="Helical" evidence="1">
    <location>
        <begin position="115"/>
        <end position="134"/>
    </location>
</feature>
<feature type="transmembrane region" description="Helical" evidence="1">
    <location>
        <begin position="53"/>
        <end position="74"/>
    </location>
</feature>
<protein>
    <submittedName>
        <fullName evidence="3">Uncharacterized protein</fullName>
    </submittedName>
</protein>
<feature type="transmembrane region" description="Helical" evidence="1">
    <location>
        <begin position="28"/>
        <end position="44"/>
    </location>
</feature>
<dbReference type="Proteomes" id="UP000305067">
    <property type="component" value="Unassembled WGS sequence"/>
</dbReference>
<dbReference type="AlphaFoldDB" id="A0A5C3Q6X6"/>
<evidence type="ECO:0000313" key="4">
    <source>
        <dbReference type="Proteomes" id="UP000305067"/>
    </source>
</evidence>